<dbReference type="EMBL" id="CP058579">
    <property type="protein sequence ID" value="QLG61875.1"/>
    <property type="molecule type" value="Genomic_DNA"/>
</dbReference>
<name>A0A7D5LB52_9EURY</name>
<reference evidence="3 4" key="1">
    <citation type="submission" date="2020-06" db="EMBL/GenBank/DDBJ databases">
        <title>NJ-3-1, isolated from saline soil.</title>
        <authorList>
            <person name="Cui H.L."/>
            <person name="Shi X."/>
        </authorList>
    </citation>
    <scope>NUCLEOTIDE SEQUENCE [LARGE SCALE GENOMIC DNA]</scope>
    <source>
        <strain evidence="3 4">NJ-3-1</strain>
    </source>
</reference>
<protein>
    <submittedName>
        <fullName evidence="3">AGE family epimerase/isomerase</fullName>
    </submittedName>
</protein>
<gene>
    <name evidence="3" type="ORF">HUG12_09120</name>
</gene>
<dbReference type="OrthoDB" id="280630at2157"/>
<evidence type="ECO:0000313" key="3">
    <source>
        <dbReference type="EMBL" id="QLG61875.1"/>
    </source>
</evidence>
<keyword evidence="2 3" id="KW-0413">Isomerase</keyword>
<dbReference type="KEGG" id="halu:HUG12_09120"/>
<dbReference type="InterPro" id="IPR010819">
    <property type="entry name" value="AGE/CE"/>
</dbReference>
<dbReference type="InterPro" id="IPR012341">
    <property type="entry name" value="6hp_glycosidase-like_sf"/>
</dbReference>
<dbReference type="Gene3D" id="1.50.10.10">
    <property type="match status" value="1"/>
</dbReference>
<accession>A0A7D5LB52</accession>
<evidence type="ECO:0000313" key="4">
    <source>
        <dbReference type="Proteomes" id="UP000509626"/>
    </source>
</evidence>
<comment type="similarity">
    <text evidence="1">Belongs to the N-acylglucosamine 2-epimerase family.</text>
</comment>
<dbReference type="GO" id="GO:0005975">
    <property type="term" value="P:carbohydrate metabolic process"/>
    <property type="evidence" value="ECO:0007669"/>
    <property type="project" value="InterPro"/>
</dbReference>
<dbReference type="Pfam" id="PF07221">
    <property type="entry name" value="GlcNAc_2-epim"/>
    <property type="match status" value="1"/>
</dbReference>
<evidence type="ECO:0000256" key="1">
    <source>
        <dbReference type="ARBA" id="ARBA00008558"/>
    </source>
</evidence>
<dbReference type="PANTHER" id="PTHR15108">
    <property type="entry name" value="N-ACYLGLUCOSAMINE-2-EPIMERASE"/>
    <property type="match status" value="1"/>
</dbReference>
<dbReference type="InterPro" id="IPR008928">
    <property type="entry name" value="6-hairpin_glycosidase_sf"/>
</dbReference>
<keyword evidence="4" id="KW-1185">Reference proteome</keyword>
<dbReference type="GO" id="GO:0016853">
    <property type="term" value="F:isomerase activity"/>
    <property type="evidence" value="ECO:0007669"/>
    <property type="project" value="UniProtKB-KW"/>
</dbReference>
<proteinExistence type="inferred from homology"/>
<sequence>MAGHADGEVLERRIENVLDFYYPACVDERGGYIAQLDPETGSVYDRDARHLVATARFVSNFSIGVRAGGPDWCTSAAAHGLRFLDTHHRDGERGGYAWLLDVTDPVDGTRSPYGHAFVLLAHARALEVGLDDHVSFDLRDRLVDVASLIERRFREPAHDLLGCRLDADWNPIGAYRGQNANMHACEAFLAAYETTDEQSYLERALTIARRVTVDLADPDGRIWEHYTEAWEPDHDYNRSDPRHQFRPWGFQPGHHAEWAKLLAALARHREAAWLSDRAVELFEYALTGWADDGGFYYTLDFADEPVVADRYGWPVAEAIGAAAALHEATGEARYLEWYDRFWTYAVDRLVAPGGSWYEKLTPDHEPVVTTDGPEVEPGYHPTGACFESLRMVGHGD</sequence>
<organism evidence="3 4">
    <name type="scientific">Halorarum salinum</name>
    <dbReference type="NCBI Taxonomy" id="2743089"/>
    <lineage>
        <taxon>Archaea</taxon>
        <taxon>Methanobacteriati</taxon>
        <taxon>Methanobacteriota</taxon>
        <taxon>Stenosarchaea group</taxon>
        <taxon>Halobacteria</taxon>
        <taxon>Halobacteriales</taxon>
        <taxon>Haloferacaceae</taxon>
        <taxon>Halorarum</taxon>
    </lineage>
</organism>
<dbReference type="AlphaFoldDB" id="A0A7D5LB52"/>
<evidence type="ECO:0000256" key="2">
    <source>
        <dbReference type="ARBA" id="ARBA00023235"/>
    </source>
</evidence>
<dbReference type="RefSeq" id="WP_179268460.1">
    <property type="nucleotide sequence ID" value="NZ_CP058579.1"/>
</dbReference>
<dbReference type="Proteomes" id="UP000509626">
    <property type="component" value="Chromosome"/>
</dbReference>
<dbReference type="SUPFAM" id="SSF48208">
    <property type="entry name" value="Six-hairpin glycosidases"/>
    <property type="match status" value="1"/>
</dbReference>
<dbReference type="GeneID" id="56037617"/>